<keyword evidence="2" id="KW-1185">Reference proteome</keyword>
<protein>
    <submittedName>
        <fullName evidence="1">Uncharacterized protein</fullName>
    </submittedName>
</protein>
<proteinExistence type="predicted"/>
<reference evidence="1 2" key="1">
    <citation type="submission" date="2018-02" db="EMBL/GenBank/DDBJ databases">
        <title>The genomes of Aspergillus section Nigri reveals drivers in fungal speciation.</title>
        <authorList>
            <consortium name="DOE Joint Genome Institute"/>
            <person name="Vesth T.C."/>
            <person name="Nybo J."/>
            <person name="Theobald S."/>
            <person name="Brandl J."/>
            <person name="Frisvad J.C."/>
            <person name="Nielsen K.F."/>
            <person name="Lyhne E.K."/>
            <person name="Kogle M.E."/>
            <person name="Kuo A."/>
            <person name="Riley R."/>
            <person name="Clum A."/>
            <person name="Nolan M."/>
            <person name="Lipzen A."/>
            <person name="Salamov A."/>
            <person name="Henrissat B."/>
            <person name="Wiebenga A."/>
            <person name="De vries R.P."/>
            <person name="Grigoriev I.V."/>
            <person name="Mortensen U.H."/>
            <person name="Andersen M.R."/>
            <person name="Baker S.E."/>
        </authorList>
    </citation>
    <scope>NUCLEOTIDE SEQUENCE [LARGE SCALE GENOMIC DNA]</scope>
    <source>
        <strain evidence="1 2">CBS 121057</strain>
    </source>
</reference>
<sequence length="71" mass="8296">MGHIFQLSLFISCAPGKDSGCNPRFVTLNRMQRLLNKRCFRSVIHTPSIRYSKEIIIRYTKMLNNTIQPHC</sequence>
<gene>
    <name evidence="1" type="ORF">BO78DRAFT_198489</name>
</gene>
<name>A0A319EHR8_ASPSB</name>
<evidence type="ECO:0000313" key="1">
    <source>
        <dbReference type="EMBL" id="PYI03274.1"/>
    </source>
</evidence>
<dbReference type="AlphaFoldDB" id="A0A319EHR8"/>
<organism evidence="1 2">
    <name type="scientific">Aspergillus sclerotiicarbonarius (strain CBS 121057 / IBT 28362)</name>
    <dbReference type="NCBI Taxonomy" id="1448318"/>
    <lineage>
        <taxon>Eukaryota</taxon>
        <taxon>Fungi</taxon>
        <taxon>Dikarya</taxon>
        <taxon>Ascomycota</taxon>
        <taxon>Pezizomycotina</taxon>
        <taxon>Eurotiomycetes</taxon>
        <taxon>Eurotiomycetidae</taxon>
        <taxon>Eurotiales</taxon>
        <taxon>Aspergillaceae</taxon>
        <taxon>Aspergillus</taxon>
        <taxon>Aspergillus subgen. Circumdati</taxon>
    </lineage>
</organism>
<dbReference type="VEuPathDB" id="FungiDB:BO78DRAFT_198489"/>
<dbReference type="Proteomes" id="UP000248423">
    <property type="component" value="Unassembled WGS sequence"/>
</dbReference>
<dbReference type="EMBL" id="KZ826382">
    <property type="protein sequence ID" value="PYI03274.1"/>
    <property type="molecule type" value="Genomic_DNA"/>
</dbReference>
<accession>A0A319EHR8</accession>
<evidence type="ECO:0000313" key="2">
    <source>
        <dbReference type="Proteomes" id="UP000248423"/>
    </source>
</evidence>